<sequence length="256" mass="30607">MFQSFFQEVREVDRDNEVNRILGAFKLNPFEQMGLRFDCTQDEVKRQYRKVSLLIHPDKCKHPLATSAFEVLGHANSQLSNEDFMREFRHSLNLARDEVRKERRKKTKNDAVVRLASVIHEGGREGVEAEWEHTEEFHELWKVKSRDMLARYEWRRRKLTKRLKEEEERIEESEAETRKKMKATKEHTKKWEETRENRVGTWRNFVQKKGKSKKGTNMLGGIKPPKLKVEDEEHTYIQRPVQEQWRPAQPKPAGPQ</sequence>
<reference evidence="4 5" key="1">
    <citation type="journal article" date="2012" name="Genome Biol.">
        <title>The genome of the polar eukaryotic microalga coccomyxa subellipsoidea reveals traits of cold adaptation.</title>
        <authorList>
            <person name="Blanc G."/>
            <person name="Agarkova I."/>
            <person name="Grimwood J."/>
            <person name="Kuo A."/>
            <person name="Brueggeman A."/>
            <person name="Dunigan D."/>
            <person name="Gurnon J."/>
            <person name="Ladunga I."/>
            <person name="Lindquist E."/>
            <person name="Lucas S."/>
            <person name="Pangilinan J."/>
            <person name="Proschold T."/>
            <person name="Salamov A."/>
            <person name="Schmutz J."/>
            <person name="Weeks D."/>
            <person name="Yamada T."/>
            <person name="Claverie J.M."/>
            <person name="Grigoriev I."/>
            <person name="Van Etten J."/>
            <person name="Lomsadze A."/>
            <person name="Borodovsky M."/>
        </authorList>
    </citation>
    <scope>NUCLEOTIDE SEQUENCE [LARGE SCALE GENOMIC DNA]</scope>
    <source>
        <strain evidence="4 5">C-169</strain>
    </source>
</reference>
<dbReference type="EMBL" id="AGSI01000004">
    <property type="protein sequence ID" value="EIE25279.1"/>
    <property type="molecule type" value="Genomic_DNA"/>
</dbReference>
<dbReference type="SUPFAM" id="SSF46565">
    <property type="entry name" value="Chaperone J-domain"/>
    <property type="match status" value="1"/>
</dbReference>
<evidence type="ECO:0000259" key="3">
    <source>
        <dbReference type="PROSITE" id="PS50076"/>
    </source>
</evidence>
<dbReference type="GeneID" id="17043281"/>
<dbReference type="KEGG" id="csl:COCSUDRAFT_6824"/>
<dbReference type="PANTHER" id="PTHR46620:SF1">
    <property type="entry name" value="J DOMAIN-CONTAINING PROTEIN SPF31"/>
    <property type="match status" value="1"/>
</dbReference>
<protein>
    <recommendedName>
        <fullName evidence="3">J domain-containing protein</fullName>
    </recommendedName>
</protein>
<dbReference type="Gene3D" id="1.10.287.110">
    <property type="entry name" value="DnaJ domain"/>
    <property type="match status" value="1"/>
</dbReference>
<feature type="compositionally biased region" description="Basic and acidic residues" evidence="2">
    <location>
        <begin position="227"/>
        <end position="236"/>
    </location>
</feature>
<gene>
    <name evidence="4" type="ORF">COCSUDRAFT_6824</name>
</gene>
<dbReference type="PROSITE" id="PS50076">
    <property type="entry name" value="DNAJ_2"/>
    <property type="match status" value="1"/>
</dbReference>
<evidence type="ECO:0000256" key="2">
    <source>
        <dbReference type="SAM" id="MobiDB-lite"/>
    </source>
</evidence>
<feature type="domain" description="J" evidence="3">
    <location>
        <begin position="28"/>
        <end position="93"/>
    </location>
</feature>
<feature type="coiled-coil region" evidence="1">
    <location>
        <begin position="149"/>
        <end position="183"/>
    </location>
</feature>
<dbReference type="SMART" id="SM00271">
    <property type="entry name" value="DnaJ"/>
    <property type="match status" value="1"/>
</dbReference>
<organism evidence="4 5">
    <name type="scientific">Coccomyxa subellipsoidea (strain C-169)</name>
    <name type="common">Green microalga</name>
    <dbReference type="NCBI Taxonomy" id="574566"/>
    <lineage>
        <taxon>Eukaryota</taxon>
        <taxon>Viridiplantae</taxon>
        <taxon>Chlorophyta</taxon>
        <taxon>core chlorophytes</taxon>
        <taxon>Trebouxiophyceae</taxon>
        <taxon>Trebouxiophyceae incertae sedis</taxon>
        <taxon>Coccomyxaceae</taxon>
        <taxon>Coccomyxa</taxon>
        <taxon>Coccomyxa subellipsoidea</taxon>
    </lineage>
</organism>
<evidence type="ECO:0000256" key="1">
    <source>
        <dbReference type="SAM" id="Coils"/>
    </source>
</evidence>
<dbReference type="STRING" id="574566.I0Z3R0"/>
<dbReference type="InterPro" id="IPR036869">
    <property type="entry name" value="J_dom_sf"/>
</dbReference>
<dbReference type="Proteomes" id="UP000007264">
    <property type="component" value="Unassembled WGS sequence"/>
</dbReference>
<accession>I0Z3R0</accession>
<evidence type="ECO:0000313" key="4">
    <source>
        <dbReference type="EMBL" id="EIE25279.1"/>
    </source>
</evidence>
<dbReference type="OrthoDB" id="342454at2759"/>
<dbReference type="Pfam" id="PF00226">
    <property type="entry name" value="DnaJ"/>
    <property type="match status" value="1"/>
</dbReference>
<dbReference type="AlphaFoldDB" id="I0Z3R0"/>
<dbReference type="InterPro" id="IPR001623">
    <property type="entry name" value="DnaJ_domain"/>
</dbReference>
<name>I0Z3R0_COCSC</name>
<dbReference type="CDD" id="cd06257">
    <property type="entry name" value="DnaJ"/>
    <property type="match status" value="1"/>
</dbReference>
<dbReference type="eggNOG" id="KOG1150">
    <property type="taxonomic scope" value="Eukaryota"/>
</dbReference>
<comment type="caution">
    <text evidence="4">The sequence shown here is derived from an EMBL/GenBank/DDBJ whole genome shotgun (WGS) entry which is preliminary data.</text>
</comment>
<proteinExistence type="predicted"/>
<dbReference type="RefSeq" id="XP_005649823.1">
    <property type="nucleotide sequence ID" value="XM_005649766.1"/>
</dbReference>
<feature type="region of interest" description="Disordered" evidence="2">
    <location>
        <begin position="208"/>
        <end position="256"/>
    </location>
</feature>
<evidence type="ECO:0000313" key="5">
    <source>
        <dbReference type="Proteomes" id="UP000007264"/>
    </source>
</evidence>
<keyword evidence="5" id="KW-1185">Reference proteome</keyword>
<dbReference type="PANTHER" id="PTHR46620">
    <property type="entry name" value="J DOMAIN-CONTAINING PROTEIN SPF31"/>
    <property type="match status" value="1"/>
</dbReference>
<feature type="non-terminal residue" evidence="4">
    <location>
        <position position="256"/>
    </location>
</feature>
<keyword evidence="1" id="KW-0175">Coiled coil</keyword>